<keyword evidence="5" id="KW-0808">Transferase</keyword>
<dbReference type="InterPro" id="IPR003594">
    <property type="entry name" value="HATPase_dom"/>
</dbReference>
<dbReference type="PANTHER" id="PTHR43304">
    <property type="entry name" value="PHYTOCHROME-LIKE PROTEIN CPH1"/>
    <property type="match status" value="1"/>
</dbReference>
<dbReference type="InterPro" id="IPR005467">
    <property type="entry name" value="His_kinase_dom"/>
</dbReference>
<comment type="catalytic activity">
    <reaction evidence="1">
        <text>ATP + protein L-histidine = ADP + protein N-phospho-L-histidine.</text>
        <dbReference type="EC" id="2.7.13.3"/>
    </reaction>
</comment>
<dbReference type="SUPFAM" id="SSF47384">
    <property type="entry name" value="Homodimeric domain of signal transducing histidine kinase"/>
    <property type="match status" value="1"/>
</dbReference>
<dbReference type="CDD" id="cd00130">
    <property type="entry name" value="PAS"/>
    <property type="match status" value="2"/>
</dbReference>
<dbReference type="InterPro" id="IPR036890">
    <property type="entry name" value="HATPase_C_sf"/>
</dbReference>
<dbReference type="PROSITE" id="PS50112">
    <property type="entry name" value="PAS"/>
    <property type="match status" value="1"/>
</dbReference>
<evidence type="ECO:0000259" key="9">
    <source>
        <dbReference type="PROSITE" id="PS50112"/>
    </source>
</evidence>
<dbReference type="Pfam" id="PF08448">
    <property type="entry name" value="PAS_4"/>
    <property type="match status" value="1"/>
</dbReference>
<keyword evidence="6" id="KW-0418">Kinase</keyword>
<dbReference type="Gene3D" id="1.10.287.130">
    <property type="match status" value="1"/>
</dbReference>
<dbReference type="SUPFAM" id="SSF55785">
    <property type="entry name" value="PYP-like sensor domain (PAS domain)"/>
    <property type="match status" value="2"/>
</dbReference>
<keyword evidence="7" id="KW-0902">Two-component regulatory system</keyword>
<dbReference type="CDD" id="cd00082">
    <property type="entry name" value="HisKA"/>
    <property type="match status" value="1"/>
</dbReference>
<organism evidence="11 12">
    <name type="scientific">Nocardioides caricicola</name>
    <dbReference type="NCBI Taxonomy" id="634770"/>
    <lineage>
        <taxon>Bacteria</taxon>
        <taxon>Bacillati</taxon>
        <taxon>Actinomycetota</taxon>
        <taxon>Actinomycetes</taxon>
        <taxon>Propionibacteriales</taxon>
        <taxon>Nocardioidaceae</taxon>
        <taxon>Nocardioides</taxon>
    </lineage>
</organism>
<dbReference type="SMART" id="SM00086">
    <property type="entry name" value="PAC"/>
    <property type="match status" value="2"/>
</dbReference>
<gene>
    <name evidence="11" type="ORF">ACFPKY_06755</name>
</gene>
<accession>A0ABW0MXZ4</accession>
<dbReference type="Gene3D" id="3.30.565.10">
    <property type="entry name" value="Histidine kinase-like ATPase, C-terminal domain"/>
    <property type="match status" value="1"/>
</dbReference>
<dbReference type="PROSITE" id="PS50113">
    <property type="entry name" value="PAC"/>
    <property type="match status" value="1"/>
</dbReference>
<proteinExistence type="predicted"/>
<sequence>MSSARQDQERLRGLLRVVDNLPAMIAYWDEDARNVVANASYEEWFGLSPGEIRGRHISQVLGPDVYLKNLPYIQGALRGEPQLFDRTLVNQAGRTRHTLASYVPDVVDGVVRGFFVLVTDVTPRVELQRVMDEAQALAKLGSWDLVPGTSAVTWSRGVYAILGLDPSAEPLELSTLWKYIHPADRHRAQASLEEALQTGLPYQVDYRIVRPDGSAREVVGRGRPILGPDGEVAHVTGTLQDVTETNELARELARTNADLRQANDLNADVIAMLGHDIRSPLGVVRFNLELLDREWSDRDRVDGELADMSEEQRRACVSRARQASAHLVMLVDRILALSSIDSGRVSPARERIDLARAITETVDEIGLTDSVSADFGDGADAIMFDRVHLNQILTNLLTNAVRYGEAPVGISTRREVGNIAISVTDAGRGVPVDQVPQLFTRFARTGLRQAAVGGTGFGLYMARQLAEANGGTVTYHPGRDEHGHEFTLTVPAIPAIASGGMAEWVPPFAGGLDGAVHFVAP</sequence>
<evidence type="ECO:0000256" key="7">
    <source>
        <dbReference type="ARBA" id="ARBA00023012"/>
    </source>
</evidence>
<feature type="domain" description="PAS" evidence="9">
    <location>
        <begin position="7"/>
        <end position="80"/>
    </location>
</feature>
<evidence type="ECO:0000256" key="6">
    <source>
        <dbReference type="ARBA" id="ARBA00022777"/>
    </source>
</evidence>
<dbReference type="InterPro" id="IPR001610">
    <property type="entry name" value="PAC"/>
</dbReference>
<name>A0ABW0MXZ4_9ACTN</name>
<dbReference type="SMART" id="SM00091">
    <property type="entry name" value="PAS"/>
    <property type="match status" value="2"/>
</dbReference>
<evidence type="ECO:0000313" key="12">
    <source>
        <dbReference type="Proteomes" id="UP001595956"/>
    </source>
</evidence>
<protein>
    <recommendedName>
        <fullName evidence="3">histidine kinase</fullName>
        <ecNumber evidence="3">2.7.13.3</ecNumber>
    </recommendedName>
</protein>
<evidence type="ECO:0000256" key="2">
    <source>
        <dbReference type="ARBA" id="ARBA00004236"/>
    </source>
</evidence>
<dbReference type="Pfam" id="PF08447">
    <property type="entry name" value="PAS_3"/>
    <property type="match status" value="1"/>
</dbReference>
<dbReference type="SMART" id="SM00387">
    <property type="entry name" value="HATPase_c"/>
    <property type="match status" value="1"/>
</dbReference>
<dbReference type="Proteomes" id="UP001595956">
    <property type="component" value="Unassembled WGS sequence"/>
</dbReference>
<evidence type="ECO:0000256" key="4">
    <source>
        <dbReference type="ARBA" id="ARBA00022553"/>
    </source>
</evidence>
<evidence type="ECO:0000259" key="8">
    <source>
        <dbReference type="PROSITE" id="PS50109"/>
    </source>
</evidence>
<evidence type="ECO:0000256" key="3">
    <source>
        <dbReference type="ARBA" id="ARBA00012438"/>
    </source>
</evidence>
<dbReference type="InterPro" id="IPR000014">
    <property type="entry name" value="PAS"/>
</dbReference>
<reference evidence="12" key="1">
    <citation type="journal article" date="2019" name="Int. J. Syst. Evol. Microbiol.">
        <title>The Global Catalogue of Microorganisms (GCM) 10K type strain sequencing project: providing services to taxonomists for standard genome sequencing and annotation.</title>
        <authorList>
            <consortium name="The Broad Institute Genomics Platform"/>
            <consortium name="The Broad Institute Genome Sequencing Center for Infectious Disease"/>
            <person name="Wu L."/>
            <person name="Ma J."/>
        </authorList>
    </citation>
    <scope>NUCLEOTIDE SEQUENCE [LARGE SCALE GENOMIC DNA]</scope>
    <source>
        <strain evidence="12">KACC 13778</strain>
    </source>
</reference>
<dbReference type="InterPro" id="IPR013655">
    <property type="entry name" value="PAS_fold_3"/>
</dbReference>
<dbReference type="InterPro" id="IPR052162">
    <property type="entry name" value="Sensor_kinase/Photoreceptor"/>
</dbReference>
<dbReference type="PRINTS" id="PR00344">
    <property type="entry name" value="BCTRLSENSOR"/>
</dbReference>
<dbReference type="NCBIfam" id="TIGR00229">
    <property type="entry name" value="sensory_box"/>
    <property type="match status" value="2"/>
</dbReference>
<dbReference type="PANTHER" id="PTHR43304:SF1">
    <property type="entry name" value="PAC DOMAIN-CONTAINING PROTEIN"/>
    <property type="match status" value="1"/>
</dbReference>
<dbReference type="InterPro" id="IPR036097">
    <property type="entry name" value="HisK_dim/P_sf"/>
</dbReference>
<dbReference type="PROSITE" id="PS50109">
    <property type="entry name" value="HIS_KIN"/>
    <property type="match status" value="1"/>
</dbReference>
<dbReference type="SMART" id="SM00388">
    <property type="entry name" value="HisKA"/>
    <property type="match status" value="1"/>
</dbReference>
<dbReference type="Pfam" id="PF02518">
    <property type="entry name" value="HATPase_c"/>
    <property type="match status" value="1"/>
</dbReference>
<feature type="domain" description="PAC" evidence="10">
    <location>
        <begin position="202"/>
        <end position="254"/>
    </location>
</feature>
<feature type="domain" description="Histidine kinase" evidence="8">
    <location>
        <begin position="272"/>
        <end position="494"/>
    </location>
</feature>
<dbReference type="Pfam" id="PF00512">
    <property type="entry name" value="HisKA"/>
    <property type="match status" value="1"/>
</dbReference>
<dbReference type="EMBL" id="JBHSMD010000002">
    <property type="protein sequence ID" value="MFC5492790.1"/>
    <property type="molecule type" value="Genomic_DNA"/>
</dbReference>
<keyword evidence="4" id="KW-0597">Phosphoprotein</keyword>
<dbReference type="SUPFAM" id="SSF55874">
    <property type="entry name" value="ATPase domain of HSP90 chaperone/DNA topoisomerase II/histidine kinase"/>
    <property type="match status" value="1"/>
</dbReference>
<keyword evidence="12" id="KW-1185">Reference proteome</keyword>
<dbReference type="EC" id="2.7.13.3" evidence="3"/>
<comment type="caution">
    <text evidence="11">The sequence shown here is derived from an EMBL/GenBank/DDBJ whole genome shotgun (WGS) entry which is preliminary data.</text>
</comment>
<evidence type="ECO:0000256" key="1">
    <source>
        <dbReference type="ARBA" id="ARBA00000085"/>
    </source>
</evidence>
<dbReference type="InterPro" id="IPR004358">
    <property type="entry name" value="Sig_transdc_His_kin-like_C"/>
</dbReference>
<evidence type="ECO:0000259" key="10">
    <source>
        <dbReference type="PROSITE" id="PS50113"/>
    </source>
</evidence>
<dbReference type="Gene3D" id="3.30.450.20">
    <property type="entry name" value="PAS domain"/>
    <property type="match status" value="2"/>
</dbReference>
<dbReference type="InterPro" id="IPR013656">
    <property type="entry name" value="PAS_4"/>
</dbReference>
<comment type="subcellular location">
    <subcellularLocation>
        <location evidence="2">Cell membrane</location>
    </subcellularLocation>
</comment>
<dbReference type="Gene3D" id="2.10.70.100">
    <property type="match status" value="1"/>
</dbReference>
<dbReference type="InterPro" id="IPR000700">
    <property type="entry name" value="PAS-assoc_C"/>
</dbReference>
<dbReference type="RefSeq" id="WP_345171293.1">
    <property type="nucleotide sequence ID" value="NZ_BAABFQ010000003.1"/>
</dbReference>
<dbReference type="InterPro" id="IPR035965">
    <property type="entry name" value="PAS-like_dom_sf"/>
</dbReference>
<dbReference type="InterPro" id="IPR003661">
    <property type="entry name" value="HisK_dim/P_dom"/>
</dbReference>
<evidence type="ECO:0000256" key="5">
    <source>
        <dbReference type="ARBA" id="ARBA00022679"/>
    </source>
</evidence>
<evidence type="ECO:0000313" key="11">
    <source>
        <dbReference type="EMBL" id="MFC5492790.1"/>
    </source>
</evidence>